<dbReference type="PANTHER" id="PTHR16466">
    <property type="entry name" value="TELOMERE REPEAT-BINDING FACTOR 2-INTERACTING PROTEIN 1"/>
    <property type="match status" value="1"/>
</dbReference>
<dbReference type="CDD" id="cd11655">
    <property type="entry name" value="rap1_myb-like"/>
    <property type="match status" value="1"/>
</dbReference>
<comment type="subunit">
    <text evidence="5">Homodimer.</text>
</comment>
<feature type="region of interest" description="Disordered" evidence="6">
    <location>
        <begin position="463"/>
        <end position="490"/>
    </location>
</feature>
<evidence type="ECO:0000313" key="8">
    <source>
        <dbReference type="Proteomes" id="UP000515158"/>
    </source>
</evidence>
<dbReference type="AlphaFoldDB" id="A0A6P8YZ39"/>
<dbReference type="RefSeq" id="XP_034245438.1">
    <property type="nucleotide sequence ID" value="XM_034389547.1"/>
</dbReference>
<proteinExistence type="inferred from homology"/>
<comment type="function">
    <text evidence="5">Acts both as a regulator of telomere function and as a transcription regulator. Involved in the regulation of telomere length and protection as a component of the shelterin complex (telosome). Does not bind DNA directly: recruited to telomeric double-stranded 5'-TTAGGG-3' repeats via its interaction with terf2. Independently of its function in telomeres, also acts as a transcription regulator: recruited to extratelomeric 5'-TTAGGG-3' sites via its association with terf2 or other factors, and regulates gene expression.</text>
</comment>
<comment type="similarity">
    <text evidence="1 5">Belongs to the RAP1 family.</text>
</comment>
<gene>
    <name evidence="9" type="primary">LOC117647667</name>
</gene>
<keyword evidence="5" id="KW-0804">Transcription</keyword>
<name>A0A6P8YZ39_THRPL</name>
<dbReference type="OrthoDB" id="10257855at2759"/>
<feature type="region of interest" description="Disordered" evidence="6">
    <location>
        <begin position="119"/>
        <end position="156"/>
    </location>
</feature>
<evidence type="ECO:0000256" key="1">
    <source>
        <dbReference type="ARBA" id="ARBA00010467"/>
    </source>
</evidence>
<dbReference type="KEGG" id="tpal:117647667"/>
<feature type="compositionally biased region" description="Basic and acidic residues" evidence="6">
    <location>
        <begin position="415"/>
        <end position="429"/>
    </location>
</feature>
<dbReference type="Gene3D" id="1.10.10.60">
    <property type="entry name" value="Homeodomain-like"/>
    <property type="match status" value="2"/>
</dbReference>
<dbReference type="Pfam" id="PF08914">
    <property type="entry name" value="Myb_Rap1"/>
    <property type="match status" value="2"/>
</dbReference>
<keyword evidence="5" id="KW-0010">Activator</keyword>
<evidence type="ECO:0000313" key="9">
    <source>
        <dbReference type="RefSeq" id="XP_034245438.1"/>
    </source>
</evidence>
<dbReference type="GO" id="GO:0031848">
    <property type="term" value="P:protection from non-homologous end joining at telomere"/>
    <property type="evidence" value="ECO:0007669"/>
    <property type="project" value="TreeGrafter"/>
</dbReference>
<organism evidence="9">
    <name type="scientific">Thrips palmi</name>
    <name type="common">Melon thrips</name>
    <dbReference type="NCBI Taxonomy" id="161013"/>
    <lineage>
        <taxon>Eukaryota</taxon>
        <taxon>Metazoa</taxon>
        <taxon>Ecdysozoa</taxon>
        <taxon>Arthropoda</taxon>
        <taxon>Hexapoda</taxon>
        <taxon>Insecta</taxon>
        <taxon>Pterygota</taxon>
        <taxon>Neoptera</taxon>
        <taxon>Paraneoptera</taxon>
        <taxon>Thysanoptera</taxon>
        <taxon>Terebrantia</taxon>
        <taxon>Thripoidea</taxon>
        <taxon>Thripidae</taxon>
        <taxon>Thrips</taxon>
    </lineage>
</organism>
<dbReference type="GO" id="GO:0042162">
    <property type="term" value="F:telomeric DNA binding"/>
    <property type="evidence" value="ECO:0007669"/>
    <property type="project" value="TreeGrafter"/>
</dbReference>
<dbReference type="InParanoid" id="A0A6P8YZ39"/>
<keyword evidence="8" id="KW-1185">Reference proteome</keyword>
<dbReference type="InterPro" id="IPR009057">
    <property type="entry name" value="Homeodomain-like_sf"/>
</dbReference>
<evidence type="ECO:0000256" key="5">
    <source>
        <dbReference type="RuleBase" id="RU367107"/>
    </source>
</evidence>
<feature type="region of interest" description="Disordered" evidence="6">
    <location>
        <begin position="395"/>
        <end position="434"/>
    </location>
</feature>
<keyword evidence="4 5" id="KW-0539">Nucleus</keyword>
<dbReference type="GO" id="GO:0010833">
    <property type="term" value="P:telomere maintenance via telomere lengthening"/>
    <property type="evidence" value="ECO:0007669"/>
    <property type="project" value="UniProtKB-UniRule"/>
</dbReference>
<evidence type="ECO:0000259" key="7">
    <source>
        <dbReference type="Pfam" id="PF08914"/>
    </source>
</evidence>
<dbReference type="GO" id="GO:0006355">
    <property type="term" value="P:regulation of DNA-templated transcription"/>
    <property type="evidence" value="ECO:0007669"/>
    <property type="project" value="UniProtKB-UniRule"/>
</dbReference>
<evidence type="ECO:0000256" key="4">
    <source>
        <dbReference type="ARBA" id="ARBA00023242"/>
    </source>
</evidence>
<dbReference type="Proteomes" id="UP000515158">
    <property type="component" value="Unplaced"/>
</dbReference>
<evidence type="ECO:0000256" key="6">
    <source>
        <dbReference type="SAM" id="MobiDB-lite"/>
    </source>
</evidence>
<keyword evidence="5" id="KW-0805">Transcription regulation</keyword>
<sequence length="758" mass="84918">MSRPLSFSKDLFIAQDGTPMTFNLTRCKNVEELQDFIEHGGGLVQQSLGPYTVILEDDAQDSSTLKQESFQSDFIIHCCSQNKILPLAQFRCNSISCFSAGFNPNDILQHKISWESAEHQYEKTSEESESEQSVSVEETKHRLTQANGPKKRCKKRVEYTQHDRKKIVDFIVQTQSFDQVLGKTLWKRMELKIKNHSWQSLKEHFLKRVMPFIGTFNLSKDEINKFRSGMKAGSHSPNSNKSKSAYSSHEDDLILNYVSCHANSKTSLGGNVFWIKMQRKNYINDRTWQSVRERYLKHLRYQNPSDETISESGEETAAKCATVETVPAASQGPSKSLLMKPPCRQKRKLFSAVSKSSAEFSPIPVKKTKSHLVEKKFNNTTLKRFREIIVLSDDEDDEGMNNNVNPSGPSLQDSVRQHESNEISRDEHTTPPLNVGMLEDEGVNGGVDLSTTPVSHQFVPSNLSEKADEENCSAKSRFSHEESDLEWPSNFPPEEVEMVEVPLSDNDISEDEAHDLEDSDWSGPGLLYGGGDAFPDGMSVKIQPEANLSVVKCNNGHGHRGSESAALEERPERQCETNNRDQCEATVQDYLEAEKRDCPEVTSTHYESLQSGTNREASFKFASQFSNLYDQSVHTQVSFTGCNENGQLFSQSNFSEPVDTEGQDDSQQISHPGLQDTHLEELHVLNTREVTVNEDLKSVGVQVSPDNKNHVAVQTDPILVLPLGWMSLMSSGGLPSLPSNVPTTMHDGCVSPVPANIM</sequence>
<accession>A0A6P8YZ39</accession>
<evidence type="ECO:0000256" key="3">
    <source>
        <dbReference type="ARBA" id="ARBA00022895"/>
    </source>
</evidence>
<dbReference type="GeneID" id="117647667"/>
<reference evidence="9" key="1">
    <citation type="submission" date="2025-08" db="UniProtKB">
        <authorList>
            <consortium name="RefSeq"/>
        </authorList>
    </citation>
    <scope>IDENTIFICATION</scope>
    <source>
        <tissue evidence="9">Total insect</tissue>
    </source>
</reference>
<feature type="domain" description="TERF2-interacting telomeric protein 1 Myb" evidence="7">
    <location>
        <begin position="159"/>
        <end position="210"/>
    </location>
</feature>
<evidence type="ECO:0000256" key="2">
    <source>
        <dbReference type="ARBA" id="ARBA00022454"/>
    </source>
</evidence>
<comment type="subcellular location">
    <subcellularLocation>
        <location evidence="5">Nucleus</location>
    </subcellularLocation>
    <subcellularLocation>
        <location evidence="5">Chromosome</location>
        <location evidence="5">Telomere</location>
    </subcellularLocation>
</comment>
<dbReference type="InterPro" id="IPR015010">
    <property type="entry name" value="TERF2IP_Myb"/>
</dbReference>
<dbReference type="SUPFAM" id="SSF46689">
    <property type="entry name" value="Homeodomain-like"/>
    <property type="match status" value="2"/>
</dbReference>
<keyword evidence="2 5" id="KW-0158">Chromosome</keyword>
<feature type="region of interest" description="Disordered" evidence="6">
    <location>
        <begin position="650"/>
        <end position="676"/>
    </location>
</feature>
<keyword evidence="3 5" id="KW-0779">Telomere</keyword>
<dbReference type="InterPro" id="IPR039595">
    <property type="entry name" value="TE2IP/Rap1"/>
</dbReference>
<protein>
    <recommendedName>
        <fullName evidence="5">Telomeric repeat-binding factor 2-interacting protein 1</fullName>
        <shortName evidence="5">TERF2-interacting telomeric protein 1</shortName>
    </recommendedName>
    <alternativeName>
        <fullName evidence="5">Repressor/activator protein 1 homolog</fullName>
    </alternativeName>
</protein>
<feature type="compositionally biased region" description="Polar residues" evidence="6">
    <location>
        <begin position="400"/>
        <end position="414"/>
    </location>
</feature>
<dbReference type="PANTHER" id="PTHR16466:SF6">
    <property type="entry name" value="TELOMERIC REPEAT-BINDING FACTOR 2-INTERACTING PROTEIN 1"/>
    <property type="match status" value="1"/>
</dbReference>
<feature type="domain" description="TERF2-interacting telomeric protein 1 Myb" evidence="7">
    <location>
        <begin position="246"/>
        <end position="303"/>
    </location>
</feature>
<dbReference type="GO" id="GO:0070187">
    <property type="term" value="C:shelterin complex"/>
    <property type="evidence" value="ECO:0007669"/>
    <property type="project" value="TreeGrafter"/>
</dbReference>